<dbReference type="PANTHER" id="PTHR46600">
    <property type="entry name" value="THAP DOMAIN-CONTAINING"/>
    <property type="match status" value="1"/>
</dbReference>
<evidence type="ECO:0000313" key="9">
    <source>
        <dbReference type="Proteomes" id="UP000694427"/>
    </source>
</evidence>
<dbReference type="Ensembl" id="ENSCCRT00010088827.1">
    <property type="protein sequence ID" value="ENSCCRP00010080065.1"/>
    <property type="gene ID" value="ENSCCRG00010034987.1"/>
</dbReference>
<reference evidence="8" key="1">
    <citation type="submission" date="2025-08" db="UniProtKB">
        <authorList>
            <consortium name="Ensembl"/>
        </authorList>
    </citation>
    <scope>IDENTIFICATION</scope>
</reference>
<keyword evidence="6" id="KW-0805">Transcription regulation</keyword>
<evidence type="ECO:0000256" key="3">
    <source>
        <dbReference type="ARBA" id="ARBA00022833"/>
    </source>
</evidence>
<evidence type="ECO:0000256" key="6">
    <source>
        <dbReference type="RuleBase" id="RU369073"/>
    </source>
</evidence>
<keyword evidence="1" id="KW-0479">Metal-binding</keyword>
<keyword evidence="4 5" id="KW-0238">DNA-binding</keyword>
<keyword evidence="2 5" id="KW-0863">Zinc-finger</keyword>
<dbReference type="GO" id="GO:0000978">
    <property type="term" value="F:RNA polymerase II cis-regulatory region sequence-specific DNA binding"/>
    <property type="evidence" value="ECO:0007669"/>
    <property type="project" value="TreeGrafter"/>
</dbReference>
<dbReference type="Gene3D" id="6.20.210.20">
    <property type="entry name" value="THAP domain"/>
    <property type="match status" value="1"/>
</dbReference>
<accession>A0A8C1MPU8</accession>
<keyword evidence="6" id="KW-0131">Cell cycle</keyword>
<dbReference type="AlphaFoldDB" id="A0A8C1MPU8"/>
<keyword evidence="3" id="KW-0862">Zinc</keyword>
<dbReference type="PANTHER" id="PTHR46600:SF7">
    <property type="entry name" value="SI:DKEY-228B2.6-RELATED"/>
    <property type="match status" value="1"/>
</dbReference>
<keyword evidence="6" id="KW-0539">Nucleus</keyword>
<dbReference type="Proteomes" id="UP000694427">
    <property type="component" value="Unplaced"/>
</dbReference>
<comment type="function">
    <text evidence="6">DNA-binding transcription regulator that regulates endothelial cell proliferation and G1/S cell-cycle progression. Specifically binds the 5'-[AT]NTNN[GT]GGCA[AGT]-3' core DNA sequence and acts by modulating expression of pRB-E2F cell-cycle target genes.</text>
</comment>
<dbReference type="Pfam" id="PF05485">
    <property type="entry name" value="THAP"/>
    <property type="match status" value="1"/>
</dbReference>
<evidence type="ECO:0000256" key="4">
    <source>
        <dbReference type="ARBA" id="ARBA00023125"/>
    </source>
</evidence>
<dbReference type="InterPro" id="IPR006612">
    <property type="entry name" value="THAP_Znf"/>
</dbReference>
<evidence type="ECO:0000256" key="5">
    <source>
        <dbReference type="PROSITE-ProRule" id="PRU00309"/>
    </source>
</evidence>
<dbReference type="SUPFAM" id="SSF57716">
    <property type="entry name" value="Glucocorticoid receptor-like (DNA-binding domain)"/>
    <property type="match status" value="1"/>
</dbReference>
<dbReference type="GO" id="GO:0005654">
    <property type="term" value="C:nucleoplasm"/>
    <property type="evidence" value="ECO:0007669"/>
    <property type="project" value="UniProtKB-SubCell"/>
</dbReference>
<evidence type="ECO:0000256" key="2">
    <source>
        <dbReference type="ARBA" id="ARBA00022771"/>
    </source>
</evidence>
<comment type="subcellular location">
    <subcellularLocation>
        <location evidence="6">Nucleus</location>
        <location evidence="6">Nucleoplasm</location>
    </subcellularLocation>
</comment>
<dbReference type="GO" id="GO:0001935">
    <property type="term" value="P:endothelial cell proliferation"/>
    <property type="evidence" value="ECO:0007669"/>
    <property type="project" value="UniProtKB-UniRule"/>
</dbReference>
<dbReference type="GO" id="GO:0006357">
    <property type="term" value="P:regulation of transcription by RNA polymerase II"/>
    <property type="evidence" value="ECO:0007669"/>
    <property type="project" value="TreeGrafter"/>
</dbReference>
<feature type="domain" description="THAP-type" evidence="7">
    <location>
        <begin position="11"/>
        <end position="87"/>
    </location>
</feature>
<keyword evidence="6" id="KW-0175">Coiled coil</keyword>
<evidence type="ECO:0000259" key="7">
    <source>
        <dbReference type="PROSITE" id="PS50950"/>
    </source>
</evidence>
<dbReference type="GO" id="GO:0008270">
    <property type="term" value="F:zinc ion binding"/>
    <property type="evidence" value="ECO:0007669"/>
    <property type="project" value="UniProtKB-KW"/>
</dbReference>
<proteinExistence type="inferred from homology"/>
<keyword evidence="9" id="KW-1185">Reference proteome</keyword>
<comment type="similarity">
    <text evidence="6">Belongs to the THAP1 family.</text>
</comment>
<dbReference type="GO" id="GO:0003700">
    <property type="term" value="F:DNA-binding transcription factor activity"/>
    <property type="evidence" value="ECO:0007669"/>
    <property type="project" value="UniProtKB-UniRule"/>
</dbReference>
<dbReference type="InterPro" id="IPR026516">
    <property type="entry name" value="THAP1/10"/>
</dbReference>
<evidence type="ECO:0000256" key="1">
    <source>
        <dbReference type="ARBA" id="ARBA00022723"/>
    </source>
</evidence>
<dbReference type="SMART" id="SM00980">
    <property type="entry name" value="THAP"/>
    <property type="match status" value="1"/>
</dbReference>
<dbReference type="InterPro" id="IPR038441">
    <property type="entry name" value="THAP_Znf_sf"/>
</dbReference>
<evidence type="ECO:0000313" key="8">
    <source>
        <dbReference type="Ensembl" id="ENSCCRP00010080065.1"/>
    </source>
</evidence>
<dbReference type="PROSITE" id="PS50950">
    <property type="entry name" value="ZF_THAP"/>
    <property type="match status" value="1"/>
</dbReference>
<protein>
    <recommendedName>
        <fullName evidence="6">THAP domain-containing protein 1</fullName>
    </recommendedName>
</protein>
<keyword evidence="6" id="KW-0804">Transcription</keyword>
<name>A0A8C1MPU8_CYPCA</name>
<organism evidence="8 9">
    <name type="scientific">Cyprinus carpio</name>
    <name type="common">Common carp</name>
    <dbReference type="NCBI Taxonomy" id="7962"/>
    <lineage>
        <taxon>Eukaryota</taxon>
        <taxon>Metazoa</taxon>
        <taxon>Chordata</taxon>
        <taxon>Craniata</taxon>
        <taxon>Vertebrata</taxon>
        <taxon>Euteleostomi</taxon>
        <taxon>Actinopterygii</taxon>
        <taxon>Neopterygii</taxon>
        <taxon>Teleostei</taxon>
        <taxon>Ostariophysi</taxon>
        <taxon>Cypriniformes</taxon>
        <taxon>Cyprinidae</taxon>
        <taxon>Cyprininae</taxon>
        <taxon>Cyprinus</taxon>
    </lineage>
</organism>
<reference evidence="8" key="2">
    <citation type="submission" date="2025-09" db="UniProtKB">
        <authorList>
            <consortium name="Ensembl"/>
        </authorList>
    </citation>
    <scope>IDENTIFICATION</scope>
</reference>
<dbReference type="SMART" id="SM00692">
    <property type="entry name" value="DM3"/>
    <property type="match status" value="1"/>
</dbReference>
<sequence>MTLIYQQQERTSSLHCCVPQCTNSSQYNGAISFHSFPVDAEVRAQWLTKIRRDHFSPTKTTRVCSLHFVLTPGGLRKLKKGVVPSLFKENQGIRCTCA</sequence>